<dbReference type="EMBL" id="JACHJD010000003">
    <property type="protein sequence ID" value="MBB5103178.1"/>
    <property type="molecule type" value="Genomic_DNA"/>
</dbReference>
<dbReference type="Proteomes" id="UP000549009">
    <property type="component" value="Unassembled WGS sequence"/>
</dbReference>
<protein>
    <recommendedName>
        <fullName evidence="4">DUF2613 family protein</fullName>
    </recommendedName>
</protein>
<proteinExistence type="predicted"/>
<feature type="region of interest" description="Disordered" evidence="1">
    <location>
        <begin position="34"/>
        <end position="53"/>
    </location>
</feature>
<evidence type="ECO:0008006" key="4">
    <source>
        <dbReference type="Google" id="ProtNLM"/>
    </source>
</evidence>
<dbReference type="AlphaFoldDB" id="A0A7W8ATZ0"/>
<organism evidence="2 3">
    <name type="scientific">Streptomyces spectabilis</name>
    <dbReference type="NCBI Taxonomy" id="68270"/>
    <lineage>
        <taxon>Bacteria</taxon>
        <taxon>Bacillati</taxon>
        <taxon>Actinomycetota</taxon>
        <taxon>Actinomycetes</taxon>
        <taxon>Kitasatosporales</taxon>
        <taxon>Streptomycetaceae</taxon>
        <taxon>Streptomyces</taxon>
    </lineage>
</organism>
<evidence type="ECO:0000256" key="1">
    <source>
        <dbReference type="SAM" id="MobiDB-lite"/>
    </source>
</evidence>
<evidence type="ECO:0000313" key="3">
    <source>
        <dbReference type="Proteomes" id="UP000549009"/>
    </source>
</evidence>
<gene>
    <name evidence="2" type="ORF">FHS40_002231</name>
</gene>
<keyword evidence="3" id="KW-1185">Reference proteome</keyword>
<reference evidence="2 3" key="1">
    <citation type="submission" date="2020-08" db="EMBL/GenBank/DDBJ databases">
        <title>Genomic Encyclopedia of Type Strains, Phase III (KMG-III): the genomes of soil and plant-associated and newly described type strains.</title>
        <authorList>
            <person name="Whitman W."/>
        </authorList>
    </citation>
    <scope>NUCLEOTIDE SEQUENCE [LARGE SCALE GENOMIC DNA]</scope>
    <source>
        <strain evidence="2 3">CECT 3146</strain>
    </source>
</reference>
<comment type="caution">
    <text evidence="2">The sequence shown here is derived from an EMBL/GenBank/DDBJ whole genome shotgun (WGS) entry which is preliminary data.</text>
</comment>
<sequence>MHRTLAAALTAAVAAALAVGAGLGIVALLNATPDQPNRPLVHYESPDRDQRDQ</sequence>
<feature type="compositionally biased region" description="Basic and acidic residues" evidence="1">
    <location>
        <begin position="44"/>
        <end position="53"/>
    </location>
</feature>
<accession>A0A7W8ATZ0</accession>
<evidence type="ECO:0000313" key="2">
    <source>
        <dbReference type="EMBL" id="MBB5103178.1"/>
    </source>
</evidence>
<name>A0A7W8ATZ0_STRST</name>
<dbReference type="RefSeq" id="WP_170316414.1">
    <property type="nucleotide sequence ID" value="NZ_BMSQ01000004.1"/>
</dbReference>